<gene>
    <name evidence="1" type="ORF">HID58_015153</name>
</gene>
<organism evidence="1 2">
    <name type="scientific">Brassica napus</name>
    <name type="common">Rape</name>
    <dbReference type="NCBI Taxonomy" id="3708"/>
    <lineage>
        <taxon>Eukaryota</taxon>
        <taxon>Viridiplantae</taxon>
        <taxon>Streptophyta</taxon>
        <taxon>Embryophyta</taxon>
        <taxon>Tracheophyta</taxon>
        <taxon>Spermatophyta</taxon>
        <taxon>Magnoliopsida</taxon>
        <taxon>eudicotyledons</taxon>
        <taxon>Gunneridae</taxon>
        <taxon>Pentapetalae</taxon>
        <taxon>rosids</taxon>
        <taxon>malvids</taxon>
        <taxon>Brassicales</taxon>
        <taxon>Brassicaceae</taxon>
        <taxon>Brassiceae</taxon>
        <taxon>Brassica</taxon>
    </lineage>
</organism>
<sequence>MVVQAGGGRALEMRAAWSRCGECGGD</sequence>
<keyword evidence="2" id="KW-1185">Reference proteome</keyword>
<proteinExistence type="predicted"/>
<dbReference type="EMBL" id="JAGKQM010000004">
    <property type="protein sequence ID" value="KAH0929426.1"/>
    <property type="molecule type" value="Genomic_DNA"/>
</dbReference>
<evidence type="ECO:0000313" key="1">
    <source>
        <dbReference type="EMBL" id="KAH0929426.1"/>
    </source>
</evidence>
<protein>
    <submittedName>
        <fullName evidence="1">Uncharacterized protein</fullName>
    </submittedName>
</protein>
<evidence type="ECO:0000313" key="2">
    <source>
        <dbReference type="Proteomes" id="UP000824890"/>
    </source>
</evidence>
<reference evidence="1 2" key="1">
    <citation type="submission" date="2021-05" db="EMBL/GenBank/DDBJ databases">
        <title>Genome Assembly of Synthetic Allotetraploid Brassica napus Reveals Homoeologous Exchanges between Subgenomes.</title>
        <authorList>
            <person name="Davis J.T."/>
        </authorList>
    </citation>
    <scope>NUCLEOTIDE SEQUENCE [LARGE SCALE GENOMIC DNA]</scope>
    <source>
        <strain evidence="2">cv. Da-Ae</strain>
        <tissue evidence="1">Seedling</tissue>
    </source>
</reference>
<dbReference type="Proteomes" id="UP000824890">
    <property type="component" value="Unassembled WGS sequence"/>
</dbReference>
<accession>A0ABQ8DJ99</accession>
<comment type="caution">
    <text evidence="1">The sequence shown here is derived from an EMBL/GenBank/DDBJ whole genome shotgun (WGS) entry which is preliminary data.</text>
</comment>
<name>A0ABQ8DJ99_BRANA</name>